<evidence type="ECO:0000256" key="6">
    <source>
        <dbReference type="SAM" id="Coils"/>
    </source>
</evidence>
<feature type="domain" description="BHLH" evidence="8">
    <location>
        <begin position="52"/>
        <end position="102"/>
    </location>
</feature>
<dbReference type="eggNOG" id="ENOG502QRHF">
    <property type="taxonomic scope" value="Eukaryota"/>
</dbReference>
<dbReference type="SMART" id="SM00353">
    <property type="entry name" value="HLH"/>
    <property type="match status" value="1"/>
</dbReference>
<dbReference type="Proteomes" id="UP000029981">
    <property type="component" value="Chromosome 2"/>
</dbReference>
<feature type="compositionally biased region" description="Polar residues" evidence="7">
    <location>
        <begin position="276"/>
        <end position="291"/>
    </location>
</feature>
<dbReference type="InterPro" id="IPR044579">
    <property type="entry name" value="bHLH11/121"/>
</dbReference>
<evidence type="ECO:0000256" key="4">
    <source>
        <dbReference type="ARBA" id="ARBA00023163"/>
    </source>
</evidence>
<keyword evidence="4" id="KW-0804">Transcription</keyword>
<dbReference type="InterPro" id="IPR011598">
    <property type="entry name" value="bHLH_dom"/>
</dbReference>
<evidence type="ECO:0000256" key="5">
    <source>
        <dbReference type="ARBA" id="ARBA00023242"/>
    </source>
</evidence>
<keyword evidence="3" id="KW-0238">DNA-binding</keyword>
<feature type="compositionally biased region" description="Polar residues" evidence="7">
    <location>
        <begin position="219"/>
        <end position="249"/>
    </location>
</feature>
<dbReference type="EMBL" id="CM002923">
    <property type="protein sequence ID" value="KGN61896.1"/>
    <property type="molecule type" value="Genomic_DNA"/>
</dbReference>
<feature type="region of interest" description="Disordered" evidence="7">
    <location>
        <begin position="1"/>
        <end position="61"/>
    </location>
</feature>
<feature type="compositionally biased region" description="Low complexity" evidence="7">
    <location>
        <begin position="298"/>
        <end position="315"/>
    </location>
</feature>
<dbReference type="GO" id="GO:0006879">
    <property type="term" value="P:intracellular iron ion homeostasis"/>
    <property type="evidence" value="ECO:0000318"/>
    <property type="project" value="GO_Central"/>
</dbReference>
<accession>A0A0A0LPK4</accession>
<dbReference type="OMA" id="KSTDICG"/>
<dbReference type="GO" id="GO:0005634">
    <property type="term" value="C:nucleus"/>
    <property type="evidence" value="ECO:0000318"/>
    <property type="project" value="GO_Central"/>
</dbReference>
<protein>
    <recommendedName>
        <fullName evidence="8">BHLH domain-containing protein</fullName>
    </recommendedName>
</protein>
<evidence type="ECO:0000256" key="1">
    <source>
        <dbReference type="ARBA" id="ARBA00004123"/>
    </source>
</evidence>
<feature type="compositionally biased region" description="Basic and acidic residues" evidence="7">
    <location>
        <begin position="42"/>
        <end position="61"/>
    </location>
</feature>
<gene>
    <name evidence="9" type="ORF">Csa_2G263910</name>
</gene>
<dbReference type="STRING" id="3659.A0A0A0LPK4"/>
<reference evidence="9 10" key="2">
    <citation type="journal article" date="2009" name="PLoS ONE">
        <title>An integrated genetic and cytogenetic map of the cucumber genome.</title>
        <authorList>
            <person name="Ren Y."/>
            <person name="Zhang Z."/>
            <person name="Liu J."/>
            <person name="Staub J.E."/>
            <person name="Han Y."/>
            <person name="Cheng Z."/>
            <person name="Li X."/>
            <person name="Lu J."/>
            <person name="Miao H."/>
            <person name="Kang H."/>
            <person name="Xie B."/>
            <person name="Gu X."/>
            <person name="Wang X."/>
            <person name="Du Y."/>
            <person name="Jin W."/>
            <person name="Huang S."/>
        </authorList>
    </citation>
    <scope>NUCLEOTIDE SEQUENCE [LARGE SCALE GENOMIC DNA]</scope>
    <source>
        <strain evidence="10">cv. 9930</strain>
    </source>
</reference>
<reference evidence="9 10" key="4">
    <citation type="journal article" date="2011" name="BMC Genomics">
        <title>RNA-Seq improves annotation of protein-coding genes in the cucumber genome.</title>
        <authorList>
            <person name="Li Z."/>
            <person name="Zhang Z."/>
            <person name="Yan P."/>
            <person name="Huang S."/>
            <person name="Fei Z."/>
            <person name="Lin K."/>
        </authorList>
    </citation>
    <scope>NUCLEOTIDE SEQUENCE [LARGE SCALE GENOMIC DNA]</scope>
    <source>
        <strain evidence="10">cv. 9930</strain>
    </source>
</reference>
<dbReference type="InterPro" id="IPR057075">
    <property type="entry name" value="bHLH_IRO3"/>
</dbReference>
<dbReference type="AlphaFoldDB" id="A0A0A0LPK4"/>
<dbReference type="Gene3D" id="4.10.280.10">
    <property type="entry name" value="Helix-loop-helix DNA-binding domain"/>
    <property type="match status" value="1"/>
</dbReference>
<keyword evidence="2" id="KW-0805">Transcription regulation</keyword>
<dbReference type="CDD" id="cd11446">
    <property type="entry name" value="bHLH_AtILR3_like"/>
    <property type="match status" value="1"/>
</dbReference>
<dbReference type="KEGG" id="csv:101213608"/>
<dbReference type="PANTHER" id="PTHR47001">
    <property type="entry name" value="TRANSCRIPTION FACTOR BHLH121"/>
    <property type="match status" value="1"/>
</dbReference>
<evidence type="ECO:0000313" key="10">
    <source>
        <dbReference type="Proteomes" id="UP000029981"/>
    </source>
</evidence>
<proteinExistence type="predicted"/>
<feature type="region of interest" description="Disordered" evidence="7">
    <location>
        <begin position="217"/>
        <end position="335"/>
    </location>
</feature>
<evidence type="ECO:0000256" key="7">
    <source>
        <dbReference type="SAM" id="MobiDB-lite"/>
    </source>
</evidence>
<keyword evidence="6" id="KW-0175">Coiled coil</keyword>
<dbReference type="GO" id="GO:0003700">
    <property type="term" value="F:DNA-binding transcription factor activity"/>
    <property type="evidence" value="ECO:0007669"/>
    <property type="project" value="InterPro"/>
</dbReference>
<sequence>MDQLIQRDGLLQNSPTPSSSSSVVPCVELPGHPIRSQSSSRSEGEFKDSAAARRVQKADREKLRRGRLNEQFVELGNILDPDRPKNDKATILMDTIQLLKDLTSQVNKLKAEYATLTEESQELAQEKSDLREEKALLKSDIENLNTQYQQKLRATYPWAAMDHSVVMAPAPFPFPMPMQMPPGPYPLHPSLQPFTFFGNPDPRVIANPCSTFVPYIPPNSLTEQQSSQNAPPFIQSDNRSRNLSEQNTRSKSSIESKIEKSEDSNEVATCLELKTPGSSTDQDTSYEQTNGKNRKESNLSVESSSSRCSSPRSLEANSSSSMPNGRKSTDICGSP</sequence>
<dbReference type="Gramene" id="KGN61896">
    <property type="protein sequence ID" value="KGN61896"/>
    <property type="gene ID" value="Csa_2G263910"/>
</dbReference>
<dbReference type="GO" id="GO:0046983">
    <property type="term" value="F:protein dimerization activity"/>
    <property type="evidence" value="ECO:0007669"/>
    <property type="project" value="InterPro"/>
</dbReference>
<evidence type="ECO:0000313" key="9">
    <source>
        <dbReference type="EMBL" id="KGN61896.1"/>
    </source>
</evidence>
<name>A0A0A0LPK4_CUCSA</name>
<dbReference type="GO" id="GO:0000976">
    <property type="term" value="F:transcription cis-regulatory region binding"/>
    <property type="evidence" value="ECO:0000318"/>
    <property type="project" value="GO_Central"/>
</dbReference>
<organism evidence="9 10">
    <name type="scientific">Cucumis sativus</name>
    <name type="common">Cucumber</name>
    <dbReference type="NCBI Taxonomy" id="3659"/>
    <lineage>
        <taxon>Eukaryota</taxon>
        <taxon>Viridiplantae</taxon>
        <taxon>Streptophyta</taxon>
        <taxon>Embryophyta</taxon>
        <taxon>Tracheophyta</taxon>
        <taxon>Spermatophyta</taxon>
        <taxon>Magnoliopsida</taxon>
        <taxon>eudicotyledons</taxon>
        <taxon>Gunneridae</taxon>
        <taxon>Pentapetalae</taxon>
        <taxon>rosids</taxon>
        <taxon>fabids</taxon>
        <taxon>Cucurbitales</taxon>
        <taxon>Cucurbitaceae</taxon>
        <taxon>Benincaseae</taxon>
        <taxon>Cucumis</taxon>
    </lineage>
</organism>
<dbReference type="SUPFAM" id="SSF47459">
    <property type="entry name" value="HLH, helix-loop-helix DNA-binding domain"/>
    <property type="match status" value="1"/>
</dbReference>
<dbReference type="PANTHER" id="PTHR47001:SF3">
    <property type="entry name" value="TRANSCRIPTION FACTOR BHLH121"/>
    <property type="match status" value="1"/>
</dbReference>
<comment type="subcellular location">
    <subcellularLocation>
        <location evidence="1">Nucleus</location>
    </subcellularLocation>
</comment>
<dbReference type="PROSITE" id="PS50888">
    <property type="entry name" value="BHLH"/>
    <property type="match status" value="1"/>
</dbReference>
<dbReference type="InterPro" id="IPR036638">
    <property type="entry name" value="HLH_DNA-bd_sf"/>
</dbReference>
<dbReference type="OrthoDB" id="515493at2759"/>
<keyword evidence="10" id="KW-1185">Reference proteome</keyword>
<reference evidence="9 10" key="1">
    <citation type="journal article" date="2009" name="Nat. Genet.">
        <title>The genome of the cucumber, Cucumis sativus L.</title>
        <authorList>
            <person name="Huang S."/>
            <person name="Li R."/>
            <person name="Zhang Z."/>
            <person name="Li L."/>
            <person name="Gu X."/>
            <person name="Fan W."/>
            <person name="Lucas W.J."/>
            <person name="Wang X."/>
            <person name="Xie B."/>
            <person name="Ni P."/>
            <person name="Ren Y."/>
            <person name="Zhu H."/>
            <person name="Li J."/>
            <person name="Lin K."/>
            <person name="Jin W."/>
            <person name="Fei Z."/>
            <person name="Li G."/>
            <person name="Staub J."/>
            <person name="Kilian A."/>
            <person name="van der Vossen E.A."/>
            <person name="Wu Y."/>
            <person name="Guo J."/>
            <person name="He J."/>
            <person name="Jia Z."/>
            <person name="Ren Y."/>
            <person name="Tian G."/>
            <person name="Lu Y."/>
            <person name="Ruan J."/>
            <person name="Qian W."/>
            <person name="Wang M."/>
            <person name="Huang Q."/>
            <person name="Li B."/>
            <person name="Xuan Z."/>
            <person name="Cao J."/>
            <person name="Asan"/>
            <person name="Wu Z."/>
            <person name="Zhang J."/>
            <person name="Cai Q."/>
            <person name="Bai Y."/>
            <person name="Zhao B."/>
            <person name="Han Y."/>
            <person name="Li Y."/>
            <person name="Li X."/>
            <person name="Wang S."/>
            <person name="Shi Q."/>
            <person name="Liu S."/>
            <person name="Cho W.K."/>
            <person name="Kim J.Y."/>
            <person name="Xu Y."/>
            <person name="Heller-Uszynska K."/>
            <person name="Miao H."/>
            <person name="Cheng Z."/>
            <person name="Zhang S."/>
            <person name="Wu J."/>
            <person name="Yang Y."/>
            <person name="Kang H."/>
            <person name="Li M."/>
            <person name="Liang H."/>
            <person name="Ren X."/>
            <person name="Shi Z."/>
            <person name="Wen M."/>
            <person name="Jian M."/>
            <person name="Yang H."/>
            <person name="Zhang G."/>
            <person name="Yang Z."/>
            <person name="Chen R."/>
            <person name="Liu S."/>
            <person name="Li J."/>
            <person name="Ma L."/>
            <person name="Liu H."/>
            <person name="Zhou Y."/>
            <person name="Zhao J."/>
            <person name="Fang X."/>
            <person name="Li G."/>
            <person name="Fang L."/>
            <person name="Li Y."/>
            <person name="Liu D."/>
            <person name="Zheng H."/>
            <person name="Zhang Y."/>
            <person name="Qin N."/>
            <person name="Li Z."/>
            <person name="Yang G."/>
            <person name="Yang S."/>
            <person name="Bolund L."/>
            <person name="Kristiansen K."/>
            <person name="Zheng H."/>
            <person name="Li S."/>
            <person name="Zhang X."/>
            <person name="Yang H."/>
            <person name="Wang J."/>
            <person name="Sun R."/>
            <person name="Zhang B."/>
            <person name="Jiang S."/>
            <person name="Wang J."/>
            <person name="Du Y."/>
            <person name="Li S."/>
        </authorList>
    </citation>
    <scope>NUCLEOTIDE SEQUENCE [LARGE SCALE GENOMIC DNA]</scope>
    <source>
        <strain evidence="10">cv. 9930</strain>
    </source>
</reference>
<feature type="compositionally biased region" description="Basic and acidic residues" evidence="7">
    <location>
        <begin position="252"/>
        <end position="263"/>
    </location>
</feature>
<reference evidence="9 10" key="3">
    <citation type="journal article" date="2010" name="BMC Genomics">
        <title>Transcriptome sequencing and comparative analysis of cucumber flowers with different sex types.</title>
        <authorList>
            <person name="Guo S."/>
            <person name="Zheng Y."/>
            <person name="Joung J.G."/>
            <person name="Liu S."/>
            <person name="Zhang Z."/>
            <person name="Crasta O.R."/>
            <person name="Sobral B.W."/>
            <person name="Xu Y."/>
            <person name="Huang S."/>
            <person name="Fei Z."/>
        </authorList>
    </citation>
    <scope>NUCLEOTIDE SEQUENCE [LARGE SCALE GENOMIC DNA]</scope>
    <source>
        <strain evidence="10">cv. 9930</strain>
    </source>
</reference>
<evidence type="ECO:0000259" key="8">
    <source>
        <dbReference type="PROSITE" id="PS50888"/>
    </source>
</evidence>
<evidence type="ECO:0000256" key="2">
    <source>
        <dbReference type="ARBA" id="ARBA00023015"/>
    </source>
</evidence>
<feature type="coiled-coil region" evidence="6">
    <location>
        <begin position="92"/>
        <end position="154"/>
    </location>
</feature>
<dbReference type="Pfam" id="PF23177">
    <property type="entry name" value="bHLH_IRO3"/>
    <property type="match status" value="1"/>
</dbReference>
<feature type="compositionally biased region" description="Low complexity" evidence="7">
    <location>
        <begin position="14"/>
        <end position="27"/>
    </location>
</feature>
<evidence type="ECO:0000256" key="3">
    <source>
        <dbReference type="ARBA" id="ARBA00023125"/>
    </source>
</evidence>
<keyword evidence="5" id="KW-0539">Nucleus</keyword>